<evidence type="ECO:0000256" key="1">
    <source>
        <dbReference type="ARBA" id="ARBA00004370"/>
    </source>
</evidence>
<evidence type="ECO:0000256" key="4">
    <source>
        <dbReference type="SAM" id="MobiDB-lite"/>
    </source>
</evidence>
<dbReference type="PANTHER" id="PTHR10969">
    <property type="entry name" value="MICROTUBULE-ASSOCIATED PROTEINS 1A/1B LIGHT CHAIN 3-RELATED"/>
    <property type="match status" value="1"/>
</dbReference>
<dbReference type="SUPFAM" id="SSF54236">
    <property type="entry name" value="Ubiquitin-like"/>
    <property type="match status" value="1"/>
</dbReference>
<proteinExistence type="predicted"/>
<keyword evidence="3" id="KW-0449">Lipoprotein</keyword>
<dbReference type="InterPro" id="IPR004241">
    <property type="entry name" value="Atg8-like"/>
</dbReference>
<dbReference type="InterPro" id="IPR029071">
    <property type="entry name" value="Ubiquitin-like_domsf"/>
</dbReference>
<comment type="subcellular location">
    <subcellularLocation>
        <location evidence="1">Membrane</location>
    </subcellularLocation>
</comment>
<keyword evidence="2" id="KW-0472">Membrane</keyword>
<protein>
    <recommendedName>
        <fullName evidence="6">Autophagy-related protein</fullName>
    </recommendedName>
</protein>
<sequence>MFENELNTNTNNTDTTNESINNSTNIKQKTLIDFSKSEFNLNEKRIVKKEVELIKEKYPKYIPILIRSTKIKFTQHKYLVNEEVTVSQFMTIIKKKILLKAYEAIYLFINNTIPQGSSQLNSLYRLHKDSETDMLIITVCKENTFG</sequence>
<dbReference type="Pfam" id="PF02991">
    <property type="entry name" value="ATG8"/>
    <property type="match status" value="1"/>
</dbReference>
<evidence type="ECO:0000313" key="5">
    <source>
        <dbReference type="EMBL" id="QHS80725.1"/>
    </source>
</evidence>
<evidence type="ECO:0008006" key="6">
    <source>
        <dbReference type="Google" id="ProtNLM"/>
    </source>
</evidence>
<reference evidence="5" key="1">
    <citation type="journal article" date="2020" name="Nature">
        <title>Giant virus diversity and host interactions through global metagenomics.</title>
        <authorList>
            <person name="Schulz F."/>
            <person name="Roux S."/>
            <person name="Paez-Espino D."/>
            <person name="Jungbluth S."/>
            <person name="Walsh D.A."/>
            <person name="Denef V.J."/>
            <person name="McMahon K.D."/>
            <person name="Konstantinidis K.T."/>
            <person name="Eloe-Fadrosh E.A."/>
            <person name="Kyrpides N.C."/>
            <person name="Woyke T."/>
        </authorList>
    </citation>
    <scope>NUCLEOTIDE SEQUENCE</scope>
    <source>
        <strain evidence="5">GVMAG-S-1091796-13</strain>
    </source>
</reference>
<dbReference type="AlphaFoldDB" id="A0A6C0AN53"/>
<organism evidence="5">
    <name type="scientific">viral metagenome</name>
    <dbReference type="NCBI Taxonomy" id="1070528"/>
    <lineage>
        <taxon>unclassified sequences</taxon>
        <taxon>metagenomes</taxon>
        <taxon>organismal metagenomes</taxon>
    </lineage>
</organism>
<evidence type="ECO:0000256" key="2">
    <source>
        <dbReference type="ARBA" id="ARBA00023136"/>
    </source>
</evidence>
<dbReference type="GO" id="GO:0016020">
    <property type="term" value="C:membrane"/>
    <property type="evidence" value="ECO:0007669"/>
    <property type="project" value="UniProtKB-SubCell"/>
</dbReference>
<accession>A0A6C0AN53</accession>
<feature type="region of interest" description="Disordered" evidence="4">
    <location>
        <begin position="1"/>
        <end position="21"/>
    </location>
</feature>
<dbReference type="EMBL" id="MN740717">
    <property type="protein sequence ID" value="QHS80725.1"/>
    <property type="molecule type" value="Genomic_DNA"/>
</dbReference>
<evidence type="ECO:0000256" key="3">
    <source>
        <dbReference type="ARBA" id="ARBA00023288"/>
    </source>
</evidence>
<dbReference type="Gene3D" id="3.10.20.90">
    <property type="entry name" value="Phosphatidylinositol 3-kinase Catalytic Subunit, Chain A, domain 1"/>
    <property type="match status" value="1"/>
</dbReference>
<name>A0A6C0AN53_9ZZZZ</name>